<evidence type="ECO:0000313" key="2">
    <source>
        <dbReference type="Proteomes" id="UP001060085"/>
    </source>
</evidence>
<comment type="caution">
    <text evidence="1">The sequence shown here is derived from an EMBL/GenBank/DDBJ whole genome shotgun (WGS) entry which is preliminary data.</text>
</comment>
<protein>
    <submittedName>
        <fullName evidence="1">Uncharacterized protein</fullName>
    </submittedName>
</protein>
<name>A0ACB9ZXL0_CATRO</name>
<proteinExistence type="predicted"/>
<dbReference type="EMBL" id="CM044707">
    <property type="protein sequence ID" value="KAI5653010.1"/>
    <property type="molecule type" value="Genomic_DNA"/>
</dbReference>
<dbReference type="Proteomes" id="UP001060085">
    <property type="component" value="Linkage Group LG07"/>
</dbReference>
<keyword evidence="2" id="KW-1185">Reference proteome</keyword>
<organism evidence="1 2">
    <name type="scientific">Catharanthus roseus</name>
    <name type="common">Madagascar periwinkle</name>
    <name type="synonym">Vinca rosea</name>
    <dbReference type="NCBI Taxonomy" id="4058"/>
    <lineage>
        <taxon>Eukaryota</taxon>
        <taxon>Viridiplantae</taxon>
        <taxon>Streptophyta</taxon>
        <taxon>Embryophyta</taxon>
        <taxon>Tracheophyta</taxon>
        <taxon>Spermatophyta</taxon>
        <taxon>Magnoliopsida</taxon>
        <taxon>eudicotyledons</taxon>
        <taxon>Gunneridae</taxon>
        <taxon>Pentapetalae</taxon>
        <taxon>asterids</taxon>
        <taxon>lamiids</taxon>
        <taxon>Gentianales</taxon>
        <taxon>Apocynaceae</taxon>
        <taxon>Rauvolfioideae</taxon>
        <taxon>Vinceae</taxon>
        <taxon>Catharanthinae</taxon>
        <taxon>Catharanthus</taxon>
    </lineage>
</organism>
<sequence length="110" mass="13072">MKGKESLFEEHERMNEEKGSESAKQRHDKNSYSLKLKLDSFLNKEIFLLMNDYYSYVANVDYFVRGAENKEERMLGIFENIEKSLEKELLNLQEETTINFSLNPSPLYYV</sequence>
<reference evidence="2" key="1">
    <citation type="journal article" date="2023" name="Nat. Plants">
        <title>Single-cell RNA sequencing provides a high-resolution roadmap for understanding the multicellular compartmentation of specialized metabolism.</title>
        <authorList>
            <person name="Sun S."/>
            <person name="Shen X."/>
            <person name="Li Y."/>
            <person name="Li Y."/>
            <person name="Wang S."/>
            <person name="Li R."/>
            <person name="Zhang H."/>
            <person name="Shen G."/>
            <person name="Guo B."/>
            <person name="Wei J."/>
            <person name="Xu J."/>
            <person name="St-Pierre B."/>
            <person name="Chen S."/>
            <person name="Sun C."/>
        </authorList>
    </citation>
    <scope>NUCLEOTIDE SEQUENCE [LARGE SCALE GENOMIC DNA]</scope>
</reference>
<evidence type="ECO:0000313" key="1">
    <source>
        <dbReference type="EMBL" id="KAI5653010.1"/>
    </source>
</evidence>
<gene>
    <name evidence="1" type="ORF">M9H77_30197</name>
</gene>
<accession>A0ACB9ZXL0</accession>